<evidence type="ECO:0008006" key="3">
    <source>
        <dbReference type="Google" id="ProtNLM"/>
    </source>
</evidence>
<dbReference type="EMBL" id="BAABKX010000019">
    <property type="protein sequence ID" value="GAA5061609.1"/>
    <property type="molecule type" value="Genomic_DNA"/>
</dbReference>
<organism evidence="1 2">
    <name type="scientific">Haladaptatus pallidirubidus</name>
    <dbReference type="NCBI Taxonomy" id="1008152"/>
    <lineage>
        <taxon>Archaea</taxon>
        <taxon>Methanobacteriati</taxon>
        <taxon>Methanobacteriota</taxon>
        <taxon>Stenosarchaea group</taxon>
        <taxon>Halobacteria</taxon>
        <taxon>Halobacteriales</taxon>
        <taxon>Haladaptataceae</taxon>
        <taxon>Haladaptatus</taxon>
    </lineage>
</organism>
<comment type="caution">
    <text evidence="1">The sequence shown here is derived from an EMBL/GenBank/DDBJ whole genome shotgun (WGS) entry which is preliminary data.</text>
</comment>
<name>A0AAV3UPD5_9EURY</name>
<sequence>MHLADFVDREKIQTVKDEGLMKPVPLGRAERPSDIAGTALFFATDKADYITGEIVYVDGGWQLF</sequence>
<evidence type="ECO:0000313" key="2">
    <source>
        <dbReference type="Proteomes" id="UP001501729"/>
    </source>
</evidence>
<dbReference type="Pfam" id="PF13561">
    <property type="entry name" value="adh_short_C2"/>
    <property type="match status" value="1"/>
</dbReference>
<evidence type="ECO:0000313" key="1">
    <source>
        <dbReference type="EMBL" id="GAA5061609.1"/>
    </source>
</evidence>
<dbReference type="AlphaFoldDB" id="A0AAV3UPD5"/>
<dbReference type="SUPFAM" id="SSF51735">
    <property type="entry name" value="NAD(P)-binding Rossmann-fold domains"/>
    <property type="match status" value="1"/>
</dbReference>
<protein>
    <recommendedName>
        <fullName evidence="3">Enoyl-(Acyl carrier protein) reductase</fullName>
    </recommendedName>
</protein>
<proteinExistence type="predicted"/>
<dbReference type="Proteomes" id="UP001501729">
    <property type="component" value="Unassembled WGS sequence"/>
</dbReference>
<dbReference type="InterPro" id="IPR002347">
    <property type="entry name" value="SDR_fam"/>
</dbReference>
<dbReference type="InterPro" id="IPR036291">
    <property type="entry name" value="NAD(P)-bd_dom_sf"/>
</dbReference>
<dbReference type="Gene3D" id="3.40.50.720">
    <property type="entry name" value="NAD(P)-binding Rossmann-like Domain"/>
    <property type="match status" value="1"/>
</dbReference>
<gene>
    <name evidence="1" type="ORF">GCM10025751_48100</name>
</gene>
<reference evidence="1 2" key="1">
    <citation type="journal article" date="2019" name="Int. J. Syst. Evol. Microbiol.">
        <title>The Global Catalogue of Microorganisms (GCM) 10K type strain sequencing project: providing services to taxonomists for standard genome sequencing and annotation.</title>
        <authorList>
            <consortium name="The Broad Institute Genomics Platform"/>
            <consortium name="The Broad Institute Genome Sequencing Center for Infectious Disease"/>
            <person name="Wu L."/>
            <person name="Ma J."/>
        </authorList>
    </citation>
    <scope>NUCLEOTIDE SEQUENCE [LARGE SCALE GENOMIC DNA]</scope>
    <source>
        <strain evidence="1 2">JCM 17504</strain>
    </source>
</reference>
<accession>A0AAV3UPD5</accession>
<keyword evidence="2" id="KW-1185">Reference proteome</keyword>